<dbReference type="CDD" id="cd05233">
    <property type="entry name" value="SDR_c"/>
    <property type="match status" value="1"/>
</dbReference>
<comment type="similarity">
    <text evidence="1 3">Belongs to the short-chain dehydrogenases/reductases (SDR) family.</text>
</comment>
<evidence type="ECO:0000256" key="3">
    <source>
        <dbReference type="RuleBase" id="RU000363"/>
    </source>
</evidence>
<gene>
    <name evidence="5" type="ORF">HDF08_004392</name>
</gene>
<dbReference type="Gene3D" id="3.40.50.720">
    <property type="entry name" value="NAD(P)-binding Rossmann-like Domain"/>
    <property type="match status" value="1"/>
</dbReference>
<reference evidence="5 6" key="1">
    <citation type="submission" date="2020-07" db="EMBL/GenBank/DDBJ databases">
        <title>Genomic Encyclopedia of Type Strains, Phase IV (KMG-V): Genome sequencing to study the core and pangenomes of soil and plant-associated prokaryotes.</title>
        <authorList>
            <person name="Whitman W."/>
        </authorList>
    </citation>
    <scope>NUCLEOTIDE SEQUENCE [LARGE SCALE GENOMIC DNA]</scope>
    <source>
        <strain evidence="5 6">M8UP22</strain>
    </source>
</reference>
<dbReference type="AlphaFoldDB" id="A0A852VLU9"/>
<feature type="domain" description="Ketoreductase" evidence="4">
    <location>
        <begin position="5"/>
        <end position="187"/>
    </location>
</feature>
<dbReference type="EMBL" id="JACCCU010000004">
    <property type="protein sequence ID" value="NYF92269.1"/>
    <property type="molecule type" value="Genomic_DNA"/>
</dbReference>
<dbReference type="FunFam" id="3.40.50.720:FF:000047">
    <property type="entry name" value="NADP-dependent L-serine/L-allo-threonine dehydrogenase"/>
    <property type="match status" value="1"/>
</dbReference>
<sequence length="243" mass="25894">MVKGQVVAITGASSGIGKATALELARLGAKLMLGARHEEALLQVAEEIRAAGGEAVYRITDVSRREDLLKLVHLAQETFGQLDVLFSNAGAMPIGPFDELAVDDWETMVDVNIKGVLFGIAAALPVFRQQGSGHFIHTASTAARKTVPNQVVYSATKAAVLALSDGLRQELAGQIRVSTILPGFTDTAFSEHVKNPEMKAQMQKAGEKFAMSPETVARAVVYILEQPEGVNIGEVTLRSKAQA</sequence>
<name>A0A852VLU9_9BACT</name>
<dbReference type="Proteomes" id="UP000564385">
    <property type="component" value="Unassembled WGS sequence"/>
</dbReference>
<dbReference type="PRINTS" id="PR00081">
    <property type="entry name" value="GDHRDH"/>
</dbReference>
<evidence type="ECO:0000256" key="2">
    <source>
        <dbReference type="ARBA" id="ARBA00023002"/>
    </source>
</evidence>
<dbReference type="PROSITE" id="PS00061">
    <property type="entry name" value="ADH_SHORT"/>
    <property type="match status" value="1"/>
</dbReference>
<dbReference type="SMART" id="SM00822">
    <property type="entry name" value="PKS_KR"/>
    <property type="match status" value="1"/>
</dbReference>
<protein>
    <submittedName>
        <fullName evidence="5">NADP-dependent 3-hydroxy acid dehydrogenase YdfG</fullName>
    </submittedName>
</protein>
<dbReference type="Pfam" id="PF00106">
    <property type="entry name" value="adh_short"/>
    <property type="match status" value="1"/>
</dbReference>
<evidence type="ECO:0000256" key="1">
    <source>
        <dbReference type="ARBA" id="ARBA00006484"/>
    </source>
</evidence>
<dbReference type="InterPro" id="IPR036291">
    <property type="entry name" value="NAD(P)-bd_dom_sf"/>
</dbReference>
<dbReference type="PANTHER" id="PTHR43115">
    <property type="entry name" value="DEHYDROGENASE/REDUCTASE SDR FAMILY MEMBER 11"/>
    <property type="match status" value="1"/>
</dbReference>
<comment type="caution">
    <text evidence="5">The sequence shown here is derived from an EMBL/GenBank/DDBJ whole genome shotgun (WGS) entry which is preliminary data.</text>
</comment>
<dbReference type="PANTHER" id="PTHR43115:SF4">
    <property type="entry name" value="DEHYDROGENASE_REDUCTASE SDR FAMILY MEMBER 11"/>
    <property type="match status" value="1"/>
</dbReference>
<dbReference type="PRINTS" id="PR00080">
    <property type="entry name" value="SDRFAMILY"/>
</dbReference>
<dbReference type="InterPro" id="IPR020904">
    <property type="entry name" value="Sc_DH/Rdtase_CS"/>
</dbReference>
<dbReference type="InterPro" id="IPR057326">
    <property type="entry name" value="KR_dom"/>
</dbReference>
<accession>A0A852VLU9</accession>
<dbReference type="SUPFAM" id="SSF51735">
    <property type="entry name" value="NAD(P)-binding Rossmann-fold domains"/>
    <property type="match status" value="1"/>
</dbReference>
<proteinExistence type="inferred from homology"/>
<evidence type="ECO:0000313" key="5">
    <source>
        <dbReference type="EMBL" id="NYF92269.1"/>
    </source>
</evidence>
<organism evidence="5 6">
    <name type="scientific">Tunturiibacter lichenicola</name>
    <dbReference type="NCBI Taxonomy" id="2051959"/>
    <lineage>
        <taxon>Bacteria</taxon>
        <taxon>Pseudomonadati</taxon>
        <taxon>Acidobacteriota</taxon>
        <taxon>Terriglobia</taxon>
        <taxon>Terriglobales</taxon>
        <taxon>Acidobacteriaceae</taxon>
        <taxon>Tunturiibacter</taxon>
    </lineage>
</organism>
<evidence type="ECO:0000259" key="4">
    <source>
        <dbReference type="SMART" id="SM00822"/>
    </source>
</evidence>
<evidence type="ECO:0000313" key="6">
    <source>
        <dbReference type="Proteomes" id="UP000564385"/>
    </source>
</evidence>
<dbReference type="InterPro" id="IPR002347">
    <property type="entry name" value="SDR_fam"/>
</dbReference>
<dbReference type="GO" id="GO:0016616">
    <property type="term" value="F:oxidoreductase activity, acting on the CH-OH group of donors, NAD or NADP as acceptor"/>
    <property type="evidence" value="ECO:0007669"/>
    <property type="project" value="UniProtKB-ARBA"/>
</dbReference>
<keyword evidence="2" id="KW-0560">Oxidoreductase</keyword>